<keyword evidence="2" id="KW-1185">Reference proteome</keyword>
<proteinExistence type="predicted"/>
<evidence type="ECO:0000313" key="1">
    <source>
        <dbReference type="EMBL" id="PTQ39693.1"/>
    </source>
</evidence>
<dbReference type="AlphaFoldDB" id="A0A2R6X0R5"/>
<gene>
    <name evidence="1" type="ORF">MARPO_0044s0110</name>
</gene>
<sequence length="169" mass="18555">MFELVSSAGVQIPDSTESGFRLNFLQKNFELMLLKSCFFLLPGRHKFRCASCCLGTIFSRPVLVIRLQLDQSAACVANTTPRRNDANPTIIGPYIDCSSLDANLQVYRRSRSALSAPNAPSVNTNTDITKTSKLDWSASFSPIEGRSDRSASLHDRGSFSAISCARENV</sequence>
<name>A0A2R6X0R5_MARPO</name>
<evidence type="ECO:0000313" key="2">
    <source>
        <dbReference type="Proteomes" id="UP000244005"/>
    </source>
</evidence>
<organism evidence="1 2">
    <name type="scientific">Marchantia polymorpha</name>
    <name type="common">Common liverwort</name>
    <name type="synonym">Marchantia aquatica</name>
    <dbReference type="NCBI Taxonomy" id="3197"/>
    <lineage>
        <taxon>Eukaryota</taxon>
        <taxon>Viridiplantae</taxon>
        <taxon>Streptophyta</taxon>
        <taxon>Embryophyta</taxon>
        <taxon>Marchantiophyta</taxon>
        <taxon>Marchantiopsida</taxon>
        <taxon>Marchantiidae</taxon>
        <taxon>Marchantiales</taxon>
        <taxon>Marchantiaceae</taxon>
        <taxon>Marchantia</taxon>
    </lineage>
</organism>
<accession>A0A2R6X0R5</accession>
<dbReference type="Proteomes" id="UP000244005">
    <property type="component" value="Unassembled WGS sequence"/>
</dbReference>
<reference evidence="2" key="1">
    <citation type="journal article" date="2017" name="Cell">
        <title>Insights into land plant evolution garnered from the Marchantia polymorpha genome.</title>
        <authorList>
            <person name="Bowman J.L."/>
            <person name="Kohchi T."/>
            <person name="Yamato K.T."/>
            <person name="Jenkins J."/>
            <person name="Shu S."/>
            <person name="Ishizaki K."/>
            <person name="Yamaoka S."/>
            <person name="Nishihama R."/>
            <person name="Nakamura Y."/>
            <person name="Berger F."/>
            <person name="Adam C."/>
            <person name="Aki S.S."/>
            <person name="Althoff F."/>
            <person name="Araki T."/>
            <person name="Arteaga-Vazquez M.A."/>
            <person name="Balasubrmanian S."/>
            <person name="Barry K."/>
            <person name="Bauer D."/>
            <person name="Boehm C.R."/>
            <person name="Briginshaw L."/>
            <person name="Caballero-Perez J."/>
            <person name="Catarino B."/>
            <person name="Chen F."/>
            <person name="Chiyoda S."/>
            <person name="Chovatia M."/>
            <person name="Davies K.M."/>
            <person name="Delmans M."/>
            <person name="Demura T."/>
            <person name="Dierschke T."/>
            <person name="Dolan L."/>
            <person name="Dorantes-Acosta A.E."/>
            <person name="Eklund D.M."/>
            <person name="Florent S.N."/>
            <person name="Flores-Sandoval E."/>
            <person name="Fujiyama A."/>
            <person name="Fukuzawa H."/>
            <person name="Galik B."/>
            <person name="Grimanelli D."/>
            <person name="Grimwood J."/>
            <person name="Grossniklaus U."/>
            <person name="Hamada T."/>
            <person name="Haseloff J."/>
            <person name="Hetherington A.J."/>
            <person name="Higo A."/>
            <person name="Hirakawa Y."/>
            <person name="Hundley H.N."/>
            <person name="Ikeda Y."/>
            <person name="Inoue K."/>
            <person name="Inoue S.I."/>
            <person name="Ishida S."/>
            <person name="Jia Q."/>
            <person name="Kakita M."/>
            <person name="Kanazawa T."/>
            <person name="Kawai Y."/>
            <person name="Kawashima T."/>
            <person name="Kennedy M."/>
            <person name="Kinose K."/>
            <person name="Kinoshita T."/>
            <person name="Kohara Y."/>
            <person name="Koide E."/>
            <person name="Komatsu K."/>
            <person name="Kopischke S."/>
            <person name="Kubo M."/>
            <person name="Kyozuka J."/>
            <person name="Lagercrantz U."/>
            <person name="Lin S.S."/>
            <person name="Lindquist E."/>
            <person name="Lipzen A.M."/>
            <person name="Lu C.W."/>
            <person name="De Luna E."/>
            <person name="Martienssen R.A."/>
            <person name="Minamino N."/>
            <person name="Mizutani M."/>
            <person name="Mizutani M."/>
            <person name="Mochizuki N."/>
            <person name="Monte I."/>
            <person name="Mosher R."/>
            <person name="Nagasaki H."/>
            <person name="Nakagami H."/>
            <person name="Naramoto S."/>
            <person name="Nishitani K."/>
            <person name="Ohtani M."/>
            <person name="Okamoto T."/>
            <person name="Okumura M."/>
            <person name="Phillips J."/>
            <person name="Pollak B."/>
            <person name="Reinders A."/>
            <person name="Rovekamp M."/>
            <person name="Sano R."/>
            <person name="Sawa S."/>
            <person name="Schmid M.W."/>
            <person name="Shirakawa M."/>
            <person name="Solano R."/>
            <person name="Spunde A."/>
            <person name="Suetsugu N."/>
            <person name="Sugano S."/>
            <person name="Sugiyama A."/>
            <person name="Sun R."/>
            <person name="Suzuki Y."/>
            <person name="Takenaka M."/>
            <person name="Takezawa D."/>
            <person name="Tomogane H."/>
            <person name="Tsuzuki M."/>
            <person name="Ueda T."/>
            <person name="Umeda M."/>
            <person name="Ward J.M."/>
            <person name="Watanabe Y."/>
            <person name="Yazaki K."/>
            <person name="Yokoyama R."/>
            <person name="Yoshitake Y."/>
            <person name="Yotsui I."/>
            <person name="Zachgo S."/>
            <person name="Schmutz J."/>
        </authorList>
    </citation>
    <scope>NUCLEOTIDE SEQUENCE [LARGE SCALE GENOMIC DNA]</scope>
    <source>
        <strain evidence="2">Tak-1</strain>
    </source>
</reference>
<protein>
    <submittedName>
        <fullName evidence="1">Uncharacterized protein</fullName>
    </submittedName>
</protein>
<dbReference type="EMBL" id="KZ772716">
    <property type="protein sequence ID" value="PTQ39693.1"/>
    <property type="molecule type" value="Genomic_DNA"/>
</dbReference>